<gene>
    <name evidence="2" type="ORF">AVDCRST_MAG56-4021</name>
</gene>
<organism evidence="2">
    <name type="scientific">uncultured Cytophagales bacterium</name>
    <dbReference type="NCBI Taxonomy" id="158755"/>
    <lineage>
        <taxon>Bacteria</taxon>
        <taxon>Pseudomonadati</taxon>
        <taxon>Bacteroidota</taxon>
        <taxon>Sphingobacteriia</taxon>
        <taxon>Sphingobacteriales</taxon>
        <taxon>environmental samples</taxon>
    </lineage>
</organism>
<sequence length="57" mass="6072">MKKENVHRLDLGKETIARPGEQLRQVAGGANGDEPDACAGYTCGSSGAWCKPQTIVR</sequence>
<evidence type="ECO:0000313" key="2">
    <source>
        <dbReference type="EMBL" id="CAA9283143.1"/>
    </source>
</evidence>
<dbReference type="AlphaFoldDB" id="A0A6J4JNM1"/>
<reference evidence="2" key="1">
    <citation type="submission" date="2020-02" db="EMBL/GenBank/DDBJ databases">
        <authorList>
            <person name="Meier V. D."/>
        </authorList>
    </citation>
    <scope>NUCLEOTIDE SEQUENCE</scope>
    <source>
        <strain evidence="2">AVDCRST_MAG56</strain>
    </source>
</reference>
<feature type="region of interest" description="Disordered" evidence="1">
    <location>
        <begin position="1"/>
        <end position="31"/>
    </location>
</feature>
<protein>
    <submittedName>
        <fullName evidence="2">Uncharacterized protein</fullName>
    </submittedName>
</protein>
<evidence type="ECO:0000256" key="1">
    <source>
        <dbReference type="SAM" id="MobiDB-lite"/>
    </source>
</evidence>
<name>A0A6J4JNM1_9SPHI</name>
<accession>A0A6J4JNM1</accession>
<feature type="compositionally biased region" description="Basic and acidic residues" evidence="1">
    <location>
        <begin position="1"/>
        <end position="16"/>
    </location>
</feature>
<dbReference type="EMBL" id="CADCTQ010000325">
    <property type="protein sequence ID" value="CAA9283143.1"/>
    <property type="molecule type" value="Genomic_DNA"/>
</dbReference>
<proteinExistence type="predicted"/>